<evidence type="ECO:0000313" key="4">
    <source>
        <dbReference type="Proteomes" id="UP000297638"/>
    </source>
</evidence>
<protein>
    <submittedName>
        <fullName evidence="1">Uncharacterized protein</fullName>
    </submittedName>
</protein>
<organism evidence="1 3">
    <name type="scientific">Glutamicibacter arilaitensis</name>
    <dbReference type="NCBI Taxonomy" id="256701"/>
    <lineage>
        <taxon>Bacteria</taxon>
        <taxon>Bacillati</taxon>
        <taxon>Actinomycetota</taxon>
        <taxon>Actinomycetes</taxon>
        <taxon>Micrococcales</taxon>
        <taxon>Micrococcaceae</taxon>
        <taxon>Glutamicibacter</taxon>
    </lineage>
</organism>
<evidence type="ECO:0000313" key="1">
    <source>
        <dbReference type="EMBL" id="PMQ21212.1"/>
    </source>
</evidence>
<dbReference type="AlphaFoldDB" id="A0A2N7S513"/>
<dbReference type="Proteomes" id="UP000297638">
    <property type="component" value="Unassembled WGS sequence"/>
</dbReference>
<accession>A0A2N7S513</accession>
<sequence>MDNRPDENPAEQIKARLHAAFDSQIPNFASYNLVAGTGVAGSGGLKVIGYRRQPAELIIAPVNANSLESSEDAININNTNVNQLAELSDGGYEVAISSGRVFRFNIPEAPSVDFHVDDAVSIGATIDQKSDAEDFADFMDHFMNTIEGTENFV</sequence>
<dbReference type="Proteomes" id="UP000235739">
    <property type="component" value="Unassembled WGS sequence"/>
</dbReference>
<gene>
    <name evidence="1" type="ORF">CIK84_06500</name>
    <name evidence="2" type="ORF">EXY26_11065</name>
</gene>
<dbReference type="RefSeq" id="WP_102597844.1">
    <property type="nucleotide sequence ID" value="NZ_JBQDIL010000002.1"/>
</dbReference>
<proteinExistence type="predicted"/>
<reference evidence="2 4" key="2">
    <citation type="submission" date="2019-03" db="EMBL/GenBank/DDBJ databases">
        <title>Glutamicibacter sp. LJH19 genome.</title>
        <authorList>
            <person name="Sinai Borker S."/>
            <person name="Kumar R."/>
        </authorList>
    </citation>
    <scope>NUCLEOTIDE SEQUENCE [LARGE SCALE GENOMIC DNA]</scope>
    <source>
        <strain evidence="2 4">LJH19</strain>
    </source>
</reference>
<comment type="caution">
    <text evidence="1">The sequence shown here is derived from an EMBL/GenBank/DDBJ whole genome shotgun (WGS) entry which is preliminary data.</text>
</comment>
<dbReference type="EMBL" id="SPDS01000001">
    <property type="protein sequence ID" value="TFH57487.1"/>
    <property type="molecule type" value="Genomic_DNA"/>
</dbReference>
<evidence type="ECO:0000313" key="2">
    <source>
        <dbReference type="EMBL" id="TFH57487.1"/>
    </source>
</evidence>
<name>A0A2N7S513_9MICC</name>
<reference evidence="1 3" key="1">
    <citation type="journal article" date="2017" name="Elife">
        <title>Extensive horizontal gene transfer in cheese-associated bacteria.</title>
        <authorList>
            <person name="Bonham K.S."/>
            <person name="Wolfe B.E."/>
            <person name="Dutton R.J."/>
        </authorList>
    </citation>
    <scope>NUCLEOTIDE SEQUENCE [LARGE SCALE GENOMIC DNA]</scope>
    <source>
        <strain evidence="1 3">JB182</strain>
    </source>
</reference>
<evidence type="ECO:0000313" key="3">
    <source>
        <dbReference type="Proteomes" id="UP000235739"/>
    </source>
</evidence>
<dbReference type="EMBL" id="PNQX01000001">
    <property type="protein sequence ID" value="PMQ21212.1"/>
    <property type="molecule type" value="Genomic_DNA"/>
</dbReference>